<evidence type="ECO:0000313" key="2">
    <source>
        <dbReference type="Proteomes" id="UP000606776"/>
    </source>
</evidence>
<protein>
    <recommendedName>
        <fullName evidence="3">DUF732 domain-containing protein</fullName>
    </recommendedName>
</protein>
<sequence>MLIKYVQRFNLILLLLIINYGCSNPNSEFDNRLNELLNSSKSNEINTRHKKIFNELYGWDKARQEGIEYCKLLTKGLDKEEIRKNQSLAGVELITQGKLTAEQSADIDLVNIKIQLAAEKAYCPEHKDS</sequence>
<dbReference type="Proteomes" id="UP000606776">
    <property type="component" value="Unassembled WGS sequence"/>
</dbReference>
<comment type="caution">
    <text evidence="1">The sequence shown here is derived from an EMBL/GenBank/DDBJ whole genome shotgun (WGS) entry which is preliminary data.</text>
</comment>
<dbReference type="EMBL" id="JADEWB010000114">
    <property type="protein sequence ID" value="MBE9237735.1"/>
    <property type="molecule type" value="Genomic_DNA"/>
</dbReference>
<dbReference type="RefSeq" id="WP_187040673.1">
    <property type="nucleotide sequence ID" value="NZ_JADEWB010000114.1"/>
</dbReference>
<reference evidence="1 2" key="1">
    <citation type="submission" date="2020-10" db="EMBL/GenBank/DDBJ databases">
        <authorList>
            <person name="Castelo-Branco R."/>
            <person name="Eusebio N."/>
            <person name="Adriana R."/>
            <person name="Vieira A."/>
            <person name="Brugerolle De Fraissinette N."/>
            <person name="Rezende De Castro R."/>
            <person name="Schneider M.P."/>
            <person name="Vasconcelos V."/>
            <person name="Leao P.N."/>
        </authorList>
    </citation>
    <scope>NUCLEOTIDE SEQUENCE [LARGE SCALE GENOMIC DNA]</scope>
    <source>
        <strain evidence="1 2">LEGE 00250</strain>
    </source>
</reference>
<accession>A0ABR9VK15</accession>
<evidence type="ECO:0000313" key="1">
    <source>
        <dbReference type="EMBL" id="MBE9237735.1"/>
    </source>
</evidence>
<proteinExistence type="predicted"/>
<name>A0ABR9VK15_9CYAN</name>
<organism evidence="1 2">
    <name type="scientific">Sphaerospermopsis aphanizomenoides LEGE 00250</name>
    <dbReference type="NCBI Taxonomy" id="2777972"/>
    <lineage>
        <taxon>Bacteria</taxon>
        <taxon>Bacillati</taxon>
        <taxon>Cyanobacteriota</taxon>
        <taxon>Cyanophyceae</taxon>
        <taxon>Nostocales</taxon>
        <taxon>Aphanizomenonaceae</taxon>
        <taxon>Sphaerospermopsis</taxon>
        <taxon>Sphaerospermopsis aphanizomenoides</taxon>
    </lineage>
</organism>
<gene>
    <name evidence="1" type="ORF">IQ227_17290</name>
</gene>
<keyword evidence="2" id="KW-1185">Reference proteome</keyword>
<evidence type="ECO:0008006" key="3">
    <source>
        <dbReference type="Google" id="ProtNLM"/>
    </source>
</evidence>